<name>A0A9W4MZ04_9EURO</name>
<evidence type="ECO:0000259" key="1">
    <source>
        <dbReference type="Pfam" id="PF01636"/>
    </source>
</evidence>
<accession>A0A9W4MZ04</accession>
<dbReference type="PANTHER" id="PTHR21310:SF15">
    <property type="entry name" value="AMINOGLYCOSIDE PHOSPHOTRANSFERASE DOMAIN-CONTAINING PROTEIN"/>
    <property type="match status" value="1"/>
</dbReference>
<dbReference type="AlphaFoldDB" id="A0A9W4MZ04"/>
<dbReference type="Proteomes" id="UP001152592">
    <property type="component" value="Unassembled WGS sequence"/>
</dbReference>
<gene>
    <name evidence="2" type="ORF">PSALAMII_LOCUS230</name>
</gene>
<dbReference type="Gene3D" id="3.30.200.20">
    <property type="entry name" value="Phosphorylase Kinase, domain 1"/>
    <property type="match status" value="1"/>
</dbReference>
<dbReference type="Pfam" id="PF01636">
    <property type="entry name" value="APH"/>
    <property type="match status" value="1"/>
</dbReference>
<protein>
    <recommendedName>
        <fullName evidence="1">Aminoglycoside phosphotransferase domain-containing protein</fullName>
    </recommendedName>
</protein>
<organism evidence="2 3">
    <name type="scientific">Penicillium salamii</name>
    <dbReference type="NCBI Taxonomy" id="1612424"/>
    <lineage>
        <taxon>Eukaryota</taxon>
        <taxon>Fungi</taxon>
        <taxon>Dikarya</taxon>
        <taxon>Ascomycota</taxon>
        <taxon>Pezizomycotina</taxon>
        <taxon>Eurotiomycetes</taxon>
        <taxon>Eurotiomycetidae</taxon>
        <taxon>Eurotiales</taxon>
        <taxon>Aspergillaceae</taxon>
        <taxon>Penicillium</taxon>
    </lineage>
</organism>
<evidence type="ECO:0000313" key="2">
    <source>
        <dbReference type="EMBL" id="CAG8228658.1"/>
    </source>
</evidence>
<comment type="caution">
    <text evidence="2">The sequence shown here is derived from an EMBL/GenBank/DDBJ whole genome shotgun (WGS) entry which is preliminary data.</text>
</comment>
<proteinExistence type="predicted"/>
<dbReference type="InterPro" id="IPR002575">
    <property type="entry name" value="Aminoglycoside_PTrfase"/>
</dbReference>
<dbReference type="OrthoDB" id="6921389at2759"/>
<sequence>MVQYDEKRSLFRYANFDVNALCSIASQQREGIPCSCDLDQHPASGSFNWAVTVLFKDGVEWILRSPRDDSTQISKEVSAKLLSSEAATLNYLSAHTDIPVPKVHSYCAIPENEIGIPFILMSKANGRPLDKVWGLSHSDNQLSSAMKSKVLFQLGSITWKLAQIRFDHIGSLFEENGSFVIGESLSRGHLLHERHSLEDIPHGPFAESDEFYHILISAFKQHAEILPLTHHCFAVPLPSAGDFEDDAEYLKACDIWNDIVTVGANIDSAENRLDYVIAGDALHDLIRRKSSTWPEITLTNPFSLHHPGLSANNIFVDDDRNITCIIDWAFSSTVPSQLLLAPPGLPQSRYPLDRGLLSDFRNGYQEASSSGHPNNADTFLVSGAIQLLEDSLFAWSLIRLLSFDSTDDLGLFRKLWEAVHRSDSMLESYISLQRSLPHYQKLYQEIKAEDESFAEIQKLEGDYFRSNPSDQSLARYLTLISNWNSQYTGLDHTGIRKTNHMFIAEPQLWRWLNNYKKSRRLLKCSLGPKKTSNT</sequence>
<dbReference type="SUPFAM" id="SSF56112">
    <property type="entry name" value="Protein kinase-like (PK-like)"/>
    <property type="match status" value="1"/>
</dbReference>
<reference evidence="2" key="1">
    <citation type="submission" date="2021-07" db="EMBL/GenBank/DDBJ databases">
        <authorList>
            <person name="Branca A.L. A."/>
        </authorList>
    </citation>
    <scope>NUCLEOTIDE SEQUENCE</scope>
</reference>
<dbReference type="PANTHER" id="PTHR21310">
    <property type="entry name" value="AMINOGLYCOSIDE PHOSPHOTRANSFERASE-RELATED-RELATED"/>
    <property type="match status" value="1"/>
</dbReference>
<dbReference type="InterPro" id="IPR011009">
    <property type="entry name" value="Kinase-like_dom_sf"/>
</dbReference>
<feature type="domain" description="Aminoglycoside phosphotransferase" evidence="1">
    <location>
        <begin position="53"/>
        <end position="170"/>
    </location>
</feature>
<evidence type="ECO:0000313" key="3">
    <source>
        <dbReference type="Proteomes" id="UP001152592"/>
    </source>
</evidence>
<dbReference type="InterPro" id="IPR051678">
    <property type="entry name" value="AGP_Transferase"/>
</dbReference>
<dbReference type="EMBL" id="CAJVPD010000011">
    <property type="protein sequence ID" value="CAG8228658.1"/>
    <property type="molecule type" value="Genomic_DNA"/>
</dbReference>